<sequence>MNKFATLIFIVCILQLKAFGQGQVSNVSFGDAYEAYRDSLKNTPYPWRMPVMGSKIRKLGFDIPYPNGIMLNVAYSNQLLTLDDVNVGFDPNNMTNVDGLARFRSISSDVFATTIRYDFWLLPFLNFSAITGRINATTNVHLGLPFDLKFQTESEGTMVGWGAVIAGGFGPFVMSSDMTMGWTYVGNLSAPSRSIIAGIRIGHMIRFKERPDRNLVLLVGGQYLGLNPQSDGRADLEKLVGITPEGKEDALQQINAWYDNLSESEQDIFGDLYDGLSNWLGNGESTYIYYDFKKRLYYPWSINAGFNFQINKRYALTAMYSFLGSRTQIVGGLSYRFGWKGKNMLSGVTL</sequence>
<organism evidence="1 2">
    <name type="scientific">Reichenbachiella ulvae</name>
    <dbReference type="NCBI Taxonomy" id="2980104"/>
    <lineage>
        <taxon>Bacteria</taxon>
        <taxon>Pseudomonadati</taxon>
        <taxon>Bacteroidota</taxon>
        <taxon>Cytophagia</taxon>
        <taxon>Cytophagales</taxon>
        <taxon>Reichenbachiellaceae</taxon>
        <taxon>Reichenbachiella</taxon>
    </lineage>
</organism>
<name>A0ABT3CRU5_9BACT</name>
<evidence type="ECO:0008006" key="3">
    <source>
        <dbReference type="Google" id="ProtNLM"/>
    </source>
</evidence>
<evidence type="ECO:0000313" key="1">
    <source>
        <dbReference type="EMBL" id="MCV9386296.1"/>
    </source>
</evidence>
<gene>
    <name evidence="1" type="ORF">N7U62_06445</name>
</gene>
<evidence type="ECO:0000313" key="2">
    <source>
        <dbReference type="Proteomes" id="UP001300692"/>
    </source>
</evidence>
<keyword evidence="2" id="KW-1185">Reference proteome</keyword>
<dbReference type="Proteomes" id="UP001300692">
    <property type="component" value="Unassembled WGS sequence"/>
</dbReference>
<dbReference type="RefSeq" id="WP_264137081.1">
    <property type="nucleotide sequence ID" value="NZ_JAOYOD010000001.1"/>
</dbReference>
<comment type="caution">
    <text evidence="1">The sequence shown here is derived from an EMBL/GenBank/DDBJ whole genome shotgun (WGS) entry which is preliminary data.</text>
</comment>
<proteinExistence type="predicted"/>
<accession>A0ABT3CRU5</accession>
<dbReference type="EMBL" id="JAOYOD010000001">
    <property type="protein sequence ID" value="MCV9386296.1"/>
    <property type="molecule type" value="Genomic_DNA"/>
</dbReference>
<reference evidence="1 2" key="1">
    <citation type="submission" date="2022-10" db="EMBL/GenBank/DDBJ databases">
        <title>Comparative genomics and taxonomic characterization of three novel marine species of genus Reichenbachiella exhibiting antioxidant and polysaccharide degradation activities.</title>
        <authorList>
            <person name="Muhammad N."/>
            <person name="Lee Y.-J."/>
            <person name="Ko J."/>
            <person name="Kim S.-G."/>
        </authorList>
    </citation>
    <scope>NUCLEOTIDE SEQUENCE [LARGE SCALE GENOMIC DNA]</scope>
    <source>
        <strain evidence="1 2">ABR2-5</strain>
    </source>
</reference>
<protein>
    <recommendedName>
        <fullName evidence="3">Type IX secretion system membrane protein PorP/SprF</fullName>
    </recommendedName>
</protein>